<evidence type="ECO:0000256" key="1">
    <source>
        <dbReference type="SAM" id="Phobius"/>
    </source>
</evidence>
<proteinExistence type="predicted"/>
<dbReference type="EMBL" id="NVSR01000122">
    <property type="protein sequence ID" value="PCI24517.1"/>
    <property type="molecule type" value="Genomic_DNA"/>
</dbReference>
<organism evidence="2 3">
    <name type="scientific">SAR324 cluster bacterium</name>
    <dbReference type="NCBI Taxonomy" id="2024889"/>
    <lineage>
        <taxon>Bacteria</taxon>
        <taxon>Deltaproteobacteria</taxon>
        <taxon>SAR324 cluster</taxon>
    </lineage>
</organism>
<comment type="caution">
    <text evidence="2">The sequence shown here is derived from an EMBL/GenBank/DDBJ whole genome shotgun (WGS) entry which is preliminary data.</text>
</comment>
<dbReference type="Proteomes" id="UP000218113">
    <property type="component" value="Unassembled WGS sequence"/>
</dbReference>
<sequence length="89" mass="10458">MFIRKLSHFFGQPQFQGFAFILFLFLLNWPFLGIIDHYPPKIAFFLMFGLWMIMLGLLFAIGRSCIATEQEEFTEQEELSEQLSEGEDV</sequence>
<keyword evidence="1" id="KW-0472">Membrane</keyword>
<accession>A0A2A4SUR9</accession>
<evidence type="ECO:0000313" key="2">
    <source>
        <dbReference type="EMBL" id="PCI24517.1"/>
    </source>
</evidence>
<dbReference type="AlphaFoldDB" id="A0A2A4SUR9"/>
<reference evidence="3" key="1">
    <citation type="submission" date="2017-08" db="EMBL/GenBank/DDBJ databases">
        <title>A dynamic microbial community with high functional redundancy inhabits the cold, oxic subseafloor aquifer.</title>
        <authorList>
            <person name="Tully B.J."/>
            <person name="Wheat C.G."/>
            <person name="Glazer B.T."/>
            <person name="Huber J.A."/>
        </authorList>
    </citation>
    <scope>NUCLEOTIDE SEQUENCE [LARGE SCALE GENOMIC DNA]</scope>
</reference>
<protein>
    <submittedName>
        <fullName evidence="2">Uncharacterized protein</fullName>
    </submittedName>
</protein>
<keyword evidence="1" id="KW-1133">Transmembrane helix</keyword>
<feature type="transmembrane region" description="Helical" evidence="1">
    <location>
        <begin position="15"/>
        <end position="35"/>
    </location>
</feature>
<name>A0A2A4SUR9_9DELT</name>
<evidence type="ECO:0000313" key="3">
    <source>
        <dbReference type="Proteomes" id="UP000218113"/>
    </source>
</evidence>
<feature type="transmembrane region" description="Helical" evidence="1">
    <location>
        <begin position="42"/>
        <end position="61"/>
    </location>
</feature>
<keyword evidence="1" id="KW-0812">Transmembrane</keyword>
<gene>
    <name evidence="2" type="ORF">COB67_11555</name>
</gene>